<dbReference type="AlphaFoldDB" id="U7UCD7"/>
<keyword evidence="11 15" id="KW-0456">Lyase</keyword>
<dbReference type="SUPFAM" id="SSF81624">
    <property type="entry name" value="N-terminal domain of MutM-like DNA repair proteins"/>
    <property type="match status" value="1"/>
</dbReference>
<feature type="active site" description="Proton donor; for beta-elimination activity" evidence="15">
    <location>
        <position position="59"/>
    </location>
</feature>
<protein>
    <recommendedName>
        <fullName evidence="15">Formamidopyrimidine-DNA glycosylase</fullName>
        <shortName evidence="15">Fapy-DNA glycosylase</shortName>
        <ecNumber evidence="15">3.2.2.23</ecNumber>
    </recommendedName>
    <alternativeName>
        <fullName evidence="15">DNA-(apurinic or apyrimidinic site) lyase MutM</fullName>
        <shortName evidence="15">AP lyase MutM</shortName>
        <ecNumber evidence="15">4.2.99.18</ecNumber>
    </alternativeName>
</protein>
<dbReference type="PROSITE" id="PS51068">
    <property type="entry name" value="FPG_CAT"/>
    <property type="match status" value="1"/>
</dbReference>
<keyword evidence="13 15" id="KW-0326">Glycosidase</keyword>
<keyword evidence="7 15" id="KW-0378">Hydrolase</keyword>
<dbReference type="InterPro" id="IPR010979">
    <property type="entry name" value="Ribosomal_uS13-like_H2TH"/>
</dbReference>
<evidence type="ECO:0000256" key="3">
    <source>
        <dbReference type="ARBA" id="ARBA00011245"/>
    </source>
</evidence>
<feature type="domain" description="Formamidopyrimidine-DNA glycosylase catalytic" evidence="17">
    <location>
        <begin position="2"/>
        <end position="114"/>
    </location>
</feature>
<evidence type="ECO:0000256" key="2">
    <source>
        <dbReference type="ARBA" id="ARBA00009409"/>
    </source>
</evidence>
<accession>U7UCD7</accession>
<dbReference type="RefSeq" id="WP_023054404.1">
    <property type="nucleotide sequence ID" value="NZ_AWXA01000053.1"/>
</dbReference>
<keyword evidence="12 15" id="KW-0511">Multifunctional enzyme</keyword>
<dbReference type="InterPro" id="IPR020629">
    <property type="entry name" value="FPG_Glyclase"/>
</dbReference>
<evidence type="ECO:0000256" key="6">
    <source>
        <dbReference type="ARBA" id="ARBA00022771"/>
    </source>
</evidence>
<evidence type="ECO:0000256" key="15">
    <source>
        <dbReference type="HAMAP-Rule" id="MF_00103"/>
    </source>
</evidence>
<evidence type="ECO:0000256" key="11">
    <source>
        <dbReference type="ARBA" id="ARBA00023239"/>
    </source>
</evidence>
<dbReference type="SUPFAM" id="SSF57716">
    <property type="entry name" value="Glucocorticoid receptor-like (DNA-binding domain)"/>
    <property type="match status" value="1"/>
</dbReference>
<feature type="binding site" evidence="15">
    <location>
        <position position="111"/>
    </location>
    <ligand>
        <name>DNA</name>
        <dbReference type="ChEBI" id="CHEBI:16991"/>
    </ligand>
</feature>
<dbReference type="Gene3D" id="3.20.190.10">
    <property type="entry name" value="MutM-like, N-terminal"/>
    <property type="match status" value="1"/>
</dbReference>
<dbReference type="NCBIfam" id="NF002211">
    <property type="entry name" value="PRK01103.1"/>
    <property type="match status" value="1"/>
</dbReference>
<dbReference type="Pfam" id="PF01149">
    <property type="entry name" value="Fapy_DNA_glyco"/>
    <property type="match status" value="1"/>
</dbReference>
<sequence length="273" mass="30245">MPELPEVETVRAYLARTLKGRRIEAVEVRLPRLLKNRTATAFIGALTGRRIRSVTRKGKYLGVQLDDASMLLIHLRMTGTLRYLSDERPVPPSSHLIFTLDKGCLVYGDVRTFGCFWLVPQQGETGVKGYDSLGPDGNGEAFTADYLWQLLHASTRRIKTLLLDQSAVAGLGNIYADEALFLAGIRPARRCSRISRAASDRLHAAIRKVLAEGIAHGGTTIRDFVDGSGNEGKNRENLAVYGREGQPCKRCGTLITYVKQGGRGTHYCRRCQR</sequence>
<evidence type="ECO:0000256" key="9">
    <source>
        <dbReference type="ARBA" id="ARBA00023125"/>
    </source>
</evidence>
<evidence type="ECO:0000256" key="4">
    <source>
        <dbReference type="ARBA" id="ARBA00022723"/>
    </source>
</evidence>
<evidence type="ECO:0000256" key="7">
    <source>
        <dbReference type="ARBA" id="ARBA00022801"/>
    </source>
</evidence>
<proteinExistence type="inferred from homology"/>
<dbReference type="PROSITE" id="PS51066">
    <property type="entry name" value="ZF_FPG_2"/>
    <property type="match status" value="1"/>
</dbReference>
<dbReference type="GO" id="GO:0140078">
    <property type="term" value="F:class I DNA-(apurinic or apyrimidinic site) endonuclease activity"/>
    <property type="evidence" value="ECO:0007669"/>
    <property type="project" value="UniProtKB-EC"/>
</dbReference>
<dbReference type="SUPFAM" id="SSF46946">
    <property type="entry name" value="S13-like H2TH domain"/>
    <property type="match status" value="1"/>
</dbReference>
<dbReference type="EC" id="3.2.2.23" evidence="15"/>
<evidence type="ECO:0000313" key="18">
    <source>
        <dbReference type="EMBL" id="ERT57097.1"/>
    </source>
</evidence>
<dbReference type="InterPro" id="IPR012319">
    <property type="entry name" value="FPG_cat"/>
</dbReference>
<dbReference type="InterPro" id="IPR010663">
    <property type="entry name" value="Znf_FPG/IleRS"/>
</dbReference>
<dbReference type="eggNOG" id="COG0266">
    <property type="taxonomic scope" value="Bacteria"/>
</dbReference>
<evidence type="ECO:0000256" key="12">
    <source>
        <dbReference type="ARBA" id="ARBA00023268"/>
    </source>
</evidence>
<keyword evidence="6 15" id="KW-0863">Zinc-finger</keyword>
<keyword evidence="10 15" id="KW-0234">DNA repair</keyword>
<evidence type="ECO:0000256" key="13">
    <source>
        <dbReference type="ARBA" id="ARBA00023295"/>
    </source>
</evidence>
<dbReference type="EMBL" id="AWXA01000053">
    <property type="protein sequence ID" value="ERT57097.1"/>
    <property type="molecule type" value="Genomic_DNA"/>
</dbReference>
<evidence type="ECO:0000256" key="5">
    <source>
        <dbReference type="ARBA" id="ARBA00022763"/>
    </source>
</evidence>
<comment type="subunit">
    <text evidence="3 15">Monomer.</text>
</comment>
<dbReference type="NCBIfam" id="TIGR00577">
    <property type="entry name" value="fpg"/>
    <property type="match status" value="1"/>
</dbReference>
<evidence type="ECO:0000256" key="1">
    <source>
        <dbReference type="ARBA" id="ARBA00001668"/>
    </source>
</evidence>
<dbReference type="HAMAP" id="MF_00103">
    <property type="entry name" value="Fapy_DNA_glycosyl"/>
    <property type="match status" value="1"/>
</dbReference>
<dbReference type="SMART" id="SM00898">
    <property type="entry name" value="Fapy_DNA_glyco"/>
    <property type="match status" value="1"/>
</dbReference>
<keyword evidence="8 15" id="KW-0862">Zinc</keyword>
<dbReference type="InterPro" id="IPR035937">
    <property type="entry name" value="FPG_N"/>
</dbReference>
<feature type="domain" description="FPG-type" evidence="16">
    <location>
        <begin position="239"/>
        <end position="273"/>
    </location>
</feature>
<dbReference type="PATRIC" id="fig|1111454.3.peg.1953"/>
<comment type="similarity">
    <text evidence="2 15">Belongs to the FPG family.</text>
</comment>
<feature type="active site" description="Proton donor; for delta-elimination activity" evidence="15">
    <location>
        <position position="263"/>
    </location>
</feature>
<evidence type="ECO:0000259" key="17">
    <source>
        <dbReference type="PROSITE" id="PS51068"/>
    </source>
</evidence>
<dbReference type="PROSITE" id="PS01242">
    <property type="entry name" value="ZF_FPG_1"/>
    <property type="match status" value="1"/>
</dbReference>
<evidence type="ECO:0000313" key="19">
    <source>
        <dbReference type="Proteomes" id="UP000017090"/>
    </source>
</evidence>
<dbReference type="InterPro" id="IPR000214">
    <property type="entry name" value="Znf_DNA_glyclase/AP_lyase"/>
</dbReference>
<name>U7UCD7_9FIRM</name>
<dbReference type="GO" id="GO:0003684">
    <property type="term" value="F:damaged DNA binding"/>
    <property type="evidence" value="ECO:0007669"/>
    <property type="project" value="InterPro"/>
</dbReference>
<evidence type="ECO:0000259" key="16">
    <source>
        <dbReference type="PROSITE" id="PS51066"/>
    </source>
</evidence>
<dbReference type="Gene3D" id="1.10.8.50">
    <property type="match status" value="1"/>
</dbReference>
<dbReference type="GO" id="GO:0034039">
    <property type="term" value="F:8-oxo-7,8-dihydroguanine DNA N-glycosylase activity"/>
    <property type="evidence" value="ECO:0007669"/>
    <property type="project" value="TreeGrafter"/>
</dbReference>
<dbReference type="PANTHER" id="PTHR22993">
    <property type="entry name" value="FORMAMIDOPYRIMIDINE-DNA GLYCOSYLASE"/>
    <property type="match status" value="1"/>
</dbReference>
<dbReference type="Pfam" id="PF06831">
    <property type="entry name" value="H2TH"/>
    <property type="match status" value="1"/>
</dbReference>
<dbReference type="STRING" id="1111454.HMPREF1250_1662"/>
<keyword evidence="19" id="KW-1185">Reference proteome</keyword>
<comment type="caution">
    <text evidence="18">The sequence shown here is derived from an EMBL/GenBank/DDBJ whole genome shotgun (WGS) entry which is preliminary data.</text>
</comment>
<organism evidence="18 19">
    <name type="scientific">Megasphaera vaginalis</name>
    <name type="common">ex Srinivasan et al. 2021</name>
    <dbReference type="NCBI Taxonomy" id="1111454"/>
    <lineage>
        <taxon>Bacteria</taxon>
        <taxon>Bacillati</taxon>
        <taxon>Bacillota</taxon>
        <taxon>Negativicutes</taxon>
        <taxon>Veillonellales</taxon>
        <taxon>Veillonellaceae</taxon>
        <taxon>Megasphaera</taxon>
    </lineage>
</organism>
<keyword evidence="5 15" id="KW-0227">DNA damage</keyword>
<feature type="active site" description="Proton donor" evidence="15">
    <location>
        <position position="3"/>
    </location>
</feature>
<evidence type="ECO:0000256" key="10">
    <source>
        <dbReference type="ARBA" id="ARBA00023204"/>
    </source>
</evidence>
<comment type="function">
    <text evidence="15">Involved in base excision repair of DNA damaged by oxidation or by mutagenic agents. Acts as DNA glycosylase that recognizes and removes damaged bases. Has a preference for oxidized purines, such as 7,8-dihydro-8-oxoguanine (8-oxoG). Has AP (apurinic/apyrimidinic) lyase activity and introduces nicks in the DNA strand. Cleaves the DNA backbone by beta-delta elimination to generate a single-strand break at the site of the removed base with both 3'- and 5'-phosphates.</text>
</comment>
<evidence type="ECO:0000256" key="8">
    <source>
        <dbReference type="ARBA" id="ARBA00022833"/>
    </source>
</evidence>
<feature type="active site" description="Schiff-base intermediate with DNA" evidence="15">
    <location>
        <position position="2"/>
    </location>
</feature>
<dbReference type="InterPro" id="IPR015887">
    <property type="entry name" value="DNA_glyclase_Znf_dom_DNA_BS"/>
</dbReference>
<keyword evidence="9 15" id="KW-0238">DNA-binding</keyword>
<keyword evidence="4 15" id="KW-0479">Metal-binding</keyword>
<dbReference type="Proteomes" id="UP000017090">
    <property type="component" value="Unassembled WGS sequence"/>
</dbReference>
<dbReference type="CDD" id="cd08966">
    <property type="entry name" value="EcFpg-like_N"/>
    <property type="match status" value="1"/>
</dbReference>
<dbReference type="OrthoDB" id="9800855at2"/>
<comment type="catalytic activity">
    <reaction evidence="1 15">
        <text>Hydrolysis of DNA containing ring-opened 7-methylguanine residues, releasing 2,6-diamino-4-hydroxy-5-(N-methyl)formamidopyrimidine.</text>
        <dbReference type="EC" id="3.2.2.23"/>
    </reaction>
</comment>
<dbReference type="GO" id="GO:0008270">
    <property type="term" value="F:zinc ion binding"/>
    <property type="evidence" value="ECO:0007669"/>
    <property type="project" value="UniProtKB-UniRule"/>
</dbReference>
<comment type="caution">
    <text evidence="15">Lacks conserved residue(s) required for the propagation of feature annotation.</text>
</comment>
<comment type="cofactor">
    <cofactor evidence="15">
        <name>Zn(2+)</name>
        <dbReference type="ChEBI" id="CHEBI:29105"/>
    </cofactor>
    <text evidence="15">Binds 1 zinc ion per subunit.</text>
</comment>
<dbReference type="EC" id="4.2.99.18" evidence="15"/>
<comment type="catalytic activity">
    <reaction evidence="14 15">
        <text>2'-deoxyribonucleotide-(2'-deoxyribose 5'-phosphate)-2'-deoxyribonucleotide-DNA = a 3'-end 2'-deoxyribonucleotide-(2,3-dehydro-2,3-deoxyribose 5'-phosphate)-DNA + a 5'-end 5'-phospho-2'-deoxyribonucleoside-DNA + H(+)</text>
        <dbReference type="Rhea" id="RHEA:66592"/>
        <dbReference type="Rhea" id="RHEA-COMP:13180"/>
        <dbReference type="Rhea" id="RHEA-COMP:16897"/>
        <dbReference type="Rhea" id="RHEA-COMP:17067"/>
        <dbReference type="ChEBI" id="CHEBI:15378"/>
        <dbReference type="ChEBI" id="CHEBI:136412"/>
        <dbReference type="ChEBI" id="CHEBI:157695"/>
        <dbReference type="ChEBI" id="CHEBI:167181"/>
        <dbReference type="EC" id="4.2.99.18"/>
    </reaction>
</comment>
<dbReference type="SMART" id="SM01232">
    <property type="entry name" value="H2TH"/>
    <property type="match status" value="1"/>
</dbReference>
<dbReference type="FunFam" id="1.10.8.50:FF:000003">
    <property type="entry name" value="Formamidopyrimidine-DNA glycosylase"/>
    <property type="match status" value="1"/>
</dbReference>
<dbReference type="InterPro" id="IPR015886">
    <property type="entry name" value="H2TH_FPG"/>
</dbReference>
<evidence type="ECO:0000256" key="14">
    <source>
        <dbReference type="ARBA" id="ARBA00044632"/>
    </source>
</evidence>
<dbReference type="GO" id="GO:0003690">
    <property type="term" value="F:double-stranded DNA binding"/>
    <property type="evidence" value="ECO:0007669"/>
    <property type="project" value="UniProtKB-ARBA"/>
</dbReference>
<dbReference type="PANTHER" id="PTHR22993:SF9">
    <property type="entry name" value="FORMAMIDOPYRIMIDINE-DNA GLYCOSYLASE"/>
    <property type="match status" value="1"/>
</dbReference>
<gene>
    <name evidence="15 18" type="primary">mutM</name>
    <name evidence="15" type="synonym">fpg</name>
    <name evidence="18" type="ORF">HMPREF1250_1662</name>
</gene>
<reference evidence="18 19" key="1">
    <citation type="submission" date="2013-09" db="EMBL/GenBank/DDBJ databases">
        <authorList>
            <person name="Durkin A.S."/>
            <person name="Haft D.R."/>
            <person name="McCorrison J."/>
            <person name="Torralba M."/>
            <person name="Gillis M."/>
            <person name="Haft D.H."/>
            <person name="Methe B."/>
            <person name="Sutton G."/>
            <person name="Nelson K.E."/>
        </authorList>
    </citation>
    <scope>NUCLEOTIDE SEQUENCE [LARGE SCALE GENOMIC DNA]</scope>
    <source>
        <strain evidence="18 19">BV3C16-1</strain>
    </source>
</reference>
<dbReference type="GO" id="GO:0006284">
    <property type="term" value="P:base-excision repair"/>
    <property type="evidence" value="ECO:0007669"/>
    <property type="project" value="InterPro"/>
</dbReference>
<dbReference type="Pfam" id="PF06827">
    <property type="entry name" value="zf-FPG_IleRS"/>
    <property type="match status" value="1"/>
</dbReference>